<evidence type="ECO:0000313" key="9">
    <source>
        <dbReference type="EMBL" id="WUV43349.1"/>
    </source>
</evidence>
<dbReference type="SUPFAM" id="SSF82866">
    <property type="entry name" value="Multidrug efflux transporter AcrB transmembrane domain"/>
    <property type="match status" value="2"/>
</dbReference>
<protein>
    <submittedName>
        <fullName evidence="9">MMPL family transporter</fullName>
    </submittedName>
</protein>
<dbReference type="InterPro" id="IPR004869">
    <property type="entry name" value="MMPL_dom"/>
</dbReference>
<organism evidence="9 10">
    <name type="scientific">Nocardia vinacea</name>
    <dbReference type="NCBI Taxonomy" id="96468"/>
    <lineage>
        <taxon>Bacteria</taxon>
        <taxon>Bacillati</taxon>
        <taxon>Actinomycetota</taxon>
        <taxon>Actinomycetes</taxon>
        <taxon>Mycobacteriales</taxon>
        <taxon>Nocardiaceae</taxon>
        <taxon>Nocardia</taxon>
    </lineage>
</organism>
<evidence type="ECO:0000256" key="4">
    <source>
        <dbReference type="ARBA" id="ARBA00022692"/>
    </source>
</evidence>
<keyword evidence="3" id="KW-1003">Cell membrane</keyword>
<dbReference type="InterPro" id="IPR050545">
    <property type="entry name" value="Mycobact_MmpL"/>
</dbReference>
<keyword evidence="6 7" id="KW-0472">Membrane</keyword>
<feature type="transmembrane region" description="Helical" evidence="7">
    <location>
        <begin position="282"/>
        <end position="303"/>
    </location>
</feature>
<feature type="transmembrane region" description="Helical" evidence="7">
    <location>
        <begin position="609"/>
        <end position="629"/>
    </location>
</feature>
<accession>A0ABZ1YJG7</accession>
<keyword evidence="4 7" id="KW-0812">Transmembrane</keyword>
<dbReference type="InterPro" id="IPR000731">
    <property type="entry name" value="SSD"/>
</dbReference>
<comment type="similarity">
    <text evidence="2">Belongs to the resistance-nodulation-cell division (RND) (TC 2.A.6) family. MmpL subfamily.</text>
</comment>
<feature type="transmembrane region" description="Helical" evidence="7">
    <location>
        <begin position="309"/>
        <end position="334"/>
    </location>
</feature>
<comment type="subcellular location">
    <subcellularLocation>
        <location evidence="1">Cell membrane</location>
        <topology evidence="1">Multi-pass membrane protein</topology>
    </subcellularLocation>
</comment>
<sequence length="753" mass="78393">MLVRIAHLATRHPRTILLAAALLAVLCGAFGATVISHMKTGGFTPADAESSQVAKLIADNFGGAEPNLILLVRDDAGADSPAAKAAGAKVVDTLRSRGDVIGIQSYWNAPQSMSSVLRSKDGKSALVLGYITGEESVAQKAAGAIAEEVTGTSDGVSVYQGGLSSIYHDSNEQITHDLAVAEGVAIPLSFIVLILVFGSLVAAFLPLAVGIFAILTTLAILRTLTVFTDVSIYALNLTTALGLALAIDYSLFIVSRYREELGNGLDVEAAVVRAVQTAGRTVLYSALTVALSVAALGVFNLYFLKSFAYAGVAVVAAAAAASILILPAVLMVLGHRVNALDLRKPLGRLLGRDLHAQRAPEQTFWYRTVQWVMRHAAPVAIAIIVLMLAIGSPFLGVKFGYPDDRVLNTGAATTSSTVGDALRSDFQSNAATSVSVVLDDYHGNPAAIGDYAAALSKVDGVSGVLSGPGLYAGGLKVAAGSSQMTNDTGAFLTVATTVDPFTSAGKTQLDRLRDVPSPGPALFGGSAAINRDSLDALGTRLPLAGGLILLTSFVVLFLFTGSVLLPLKALALNTLSLTAAFGAMVWIFQDGHLSSVFGNNATGYLVPTMPILMFCLAFGMSMDYEVFLLSRIREEWLASGRTAADNTRAVALGVARTGRIFTAAALLMAIVMAAMVTSKVSFIQMTGLGLTLTVLADATLIRGLLAPALMRLLGTANWWAPTPLARLHAKIGLSEGETVPGTTESDKQLAGRT</sequence>
<dbReference type="PANTHER" id="PTHR33406:SF11">
    <property type="entry name" value="MEMBRANE PROTEIN SCO6666-RELATED"/>
    <property type="match status" value="1"/>
</dbReference>
<feature type="transmembrane region" description="Helical" evidence="7">
    <location>
        <begin position="204"/>
        <end position="224"/>
    </location>
</feature>
<dbReference type="Gene3D" id="1.20.1640.10">
    <property type="entry name" value="Multidrug efflux transporter AcrB transmembrane domain"/>
    <property type="match status" value="2"/>
</dbReference>
<evidence type="ECO:0000256" key="7">
    <source>
        <dbReference type="SAM" id="Phobius"/>
    </source>
</evidence>
<name>A0ABZ1YJG7_9NOCA</name>
<evidence type="ECO:0000256" key="3">
    <source>
        <dbReference type="ARBA" id="ARBA00022475"/>
    </source>
</evidence>
<evidence type="ECO:0000259" key="8">
    <source>
        <dbReference type="PROSITE" id="PS50156"/>
    </source>
</evidence>
<evidence type="ECO:0000256" key="1">
    <source>
        <dbReference type="ARBA" id="ARBA00004651"/>
    </source>
</evidence>
<dbReference type="EMBL" id="CP109441">
    <property type="protein sequence ID" value="WUV43349.1"/>
    <property type="molecule type" value="Genomic_DNA"/>
</dbReference>
<reference evidence="9" key="1">
    <citation type="submission" date="2022-10" db="EMBL/GenBank/DDBJ databases">
        <title>The complete genomes of actinobacterial strains from the NBC collection.</title>
        <authorList>
            <person name="Joergensen T.S."/>
            <person name="Alvarez Arevalo M."/>
            <person name="Sterndorff E.B."/>
            <person name="Faurdal D."/>
            <person name="Vuksanovic O."/>
            <person name="Mourched A.-S."/>
            <person name="Charusanti P."/>
            <person name="Shaw S."/>
            <person name="Blin K."/>
            <person name="Weber T."/>
        </authorList>
    </citation>
    <scope>NUCLEOTIDE SEQUENCE</scope>
    <source>
        <strain evidence="9">NBC_01482</strain>
    </source>
</reference>
<proteinExistence type="inferred from homology"/>
<feature type="transmembrane region" description="Helical" evidence="7">
    <location>
        <begin position="570"/>
        <end position="589"/>
    </location>
</feature>
<evidence type="ECO:0000256" key="2">
    <source>
        <dbReference type="ARBA" id="ARBA00010157"/>
    </source>
</evidence>
<feature type="transmembrane region" description="Helical" evidence="7">
    <location>
        <begin position="543"/>
        <end position="565"/>
    </location>
</feature>
<feature type="transmembrane region" description="Helical" evidence="7">
    <location>
        <begin position="650"/>
        <end position="676"/>
    </location>
</feature>
<evidence type="ECO:0000313" key="10">
    <source>
        <dbReference type="Proteomes" id="UP001432062"/>
    </source>
</evidence>
<gene>
    <name evidence="9" type="ORF">OG563_29480</name>
</gene>
<dbReference type="PANTHER" id="PTHR33406">
    <property type="entry name" value="MEMBRANE PROTEIN MJ1562-RELATED"/>
    <property type="match status" value="1"/>
</dbReference>
<dbReference type="PROSITE" id="PS50156">
    <property type="entry name" value="SSD"/>
    <property type="match status" value="1"/>
</dbReference>
<keyword evidence="10" id="KW-1185">Reference proteome</keyword>
<feature type="transmembrane region" description="Helical" evidence="7">
    <location>
        <begin position="230"/>
        <end position="254"/>
    </location>
</feature>
<feature type="transmembrane region" description="Helical" evidence="7">
    <location>
        <begin position="376"/>
        <end position="395"/>
    </location>
</feature>
<dbReference type="Pfam" id="PF03176">
    <property type="entry name" value="MMPL"/>
    <property type="match status" value="2"/>
</dbReference>
<dbReference type="RefSeq" id="WP_329405836.1">
    <property type="nucleotide sequence ID" value="NZ_CP109441.1"/>
</dbReference>
<feature type="domain" description="SSD" evidence="8">
    <location>
        <begin position="211"/>
        <end position="332"/>
    </location>
</feature>
<evidence type="ECO:0000256" key="5">
    <source>
        <dbReference type="ARBA" id="ARBA00022989"/>
    </source>
</evidence>
<feature type="transmembrane region" description="Helical" evidence="7">
    <location>
        <begin position="178"/>
        <end position="197"/>
    </location>
</feature>
<keyword evidence="5 7" id="KW-1133">Transmembrane helix</keyword>
<dbReference type="Proteomes" id="UP001432062">
    <property type="component" value="Chromosome"/>
</dbReference>
<evidence type="ECO:0000256" key="6">
    <source>
        <dbReference type="ARBA" id="ARBA00023136"/>
    </source>
</evidence>